<organism evidence="14 15">
    <name type="scientific">Steinernema hermaphroditum</name>
    <dbReference type="NCBI Taxonomy" id="289476"/>
    <lineage>
        <taxon>Eukaryota</taxon>
        <taxon>Metazoa</taxon>
        <taxon>Ecdysozoa</taxon>
        <taxon>Nematoda</taxon>
        <taxon>Chromadorea</taxon>
        <taxon>Rhabditida</taxon>
        <taxon>Tylenchina</taxon>
        <taxon>Panagrolaimomorpha</taxon>
        <taxon>Strongyloidoidea</taxon>
        <taxon>Steinernematidae</taxon>
        <taxon>Steinernema</taxon>
    </lineage>
</organism>
<proteinExistence type="inferred from homology"/>
<feature type="chain" id="PRO_5041368972" description="N-acetylgalactosaminide beta-1,3-galactosyltransferase" evidence="12">
    <location>
        <begin position="19"/>
        <end position="462"/>
    </location>
</feature>
<sequence length="462" mass="52640">MNLRCSLWFSALIALSAGLDYGFVLLSQNFPYESQSAKRCGENVLFQASSLGKSVDFLLTHEEFPEAEGAWAFWPILQHLQKRYEARGLPNWLLLGESFTRFNLRLLHALLRDSDEENVNLIGRGLTDKYPTIIHHFYGFDRDTSSQPFQYFDFSSGVAISHRLLEKLFAAPLDRYPSGFSIDAKFEMTKFINDTTGETLKSTKSFCYRRSADCVTWFEPPDHSGDTSCRPEGSLHKENVFFAVKTFTGFHKTRVVVVKRTWARTAKFVEYFSDSEDRYVPTIDIGVENTPRGHCEKTLKILKHFTEHHEVKEMPWLVLADDDTLLGVERLYRLLECVDAEKPVIVGERYGYGFAADGLGGYSYPTGGSGMVFSRAAVEALVAKCECPSIDAPDDMIIGMCAKRLSIPIFHSAAFHQARSLDYSEEYLMKLPIISLHKFEEVDPYKEYMNLLHTPSARHDEL</sequence>
<evidence type="ECO:0000256" key="11">
    <source>
        <dbReference type="ARBA" id="ARBA00023136"/>
    </source>
</evidence>
<dbReference type="Proteomes" id="UP001175271">
    <property type="component" value="Unassembled WGS sequence"/>
</dbReference>
<feature type="domain" description="Fringe-like glycosyltransferase" evidence="13">
    <location>
        <begin position="235"/>
        <end position="441"/>
    </location>
</feature>
<evidence type="ECO:0000259" key="13">
    <source>
        <dbReference type="Pfam" id="PF02434"/>
    </source>
</evidence>
<gene>
    <name evidence="14" type="ORF">QR680_005714</name>
</gene>
<keyword evidence="15" id="KW-1185">Reference proteome</keyword>
<dbReference type="GO" id="GO:0000166">
    <property type="term" value="F:nucleotide binding"/>
    <property type="evidence" value="ECO:0007669"/>
    <property type="project" value="UniProtKB-KW"/>
</dbReference>
<evidence type="ECO:0000256" key="7">
    <source>
        <dbReference type="ARBA" id="ARBA00022692"/>
    </source>
</evidence>
<dbReference type="EMBL" id="JAUCMV010000003">
    <property type="protein sequence ID" value="KAK0411557.1"/>
    <property type="molecule type" value="Genomic_DNA"/>
</dbReference>
<dbReference type="EC" id="2.4.1.122" evidence="4"/>
<evidence type="ECO:0000256" key="1">
    <source>
        <dbReference type="ARBA" id="ARBA00004606"/>
    </source>
</evidence>
<dbReference type="Pfam" id="PF02434">
    <property type="entry name" value="Fringe"/>
    <property type="match status" value="1"/>
</dbReference>
<feature type="signal peptide" evidence="12">
    <location>
        <begin position="1"/>
        <end position="18"/>
    </location>
</feature>
<evidence type="ECO:0000313" key="14">
    <source>
        <dbReference type="EMBL" id="KAK0411557.1"/>
    </source>
</evidence>
<protein>
    <recommendedName>
        <fullName evidence="4">N-acetylgalactosaminide beta-1,3-galactosyltransferase</fullName>
        <ecNumber evidence="4">2.4.1.122</ecNumber>
    </recommendedName>
</protein>
<evidence type="ECO:0000313" key="15">
    <source>
        <dbReference type="Proteomes" id="UP001175271"/>
    </source>
</evidence>
<evidence type="ECO:0000256" key="12">
    <source>
        <dbReference type="SAM" id="SignalP"/>
    </source>
</evidence>
<keyword evidence="10" id="KW-1133">Transmembrane helix</keyword>
<dbReference type="InterPro" id="IPR003378">
    <property type="entry name" value="Fringe-like_glycosylTrfase"/>
</dbReference>
<evidence type="ECO:0000256" key="2">
    <source>
        <dbReference type="ARBA" id="ARBA00004922"/>
    </source>
</evidence>
<comment type="pathway">
    <text evidence="2">Protein modification; protein glycosylation.</text>
</comment>
<dbReference type="FunFam" id="3.90.550.50:FF:000008">
    <property type="entry name" value="Beta-1,3-glucosyltransferase"/>
    <property type="match status" value="1"/>
</dbReference>
<dbReference type="GO" id="GO:0016020">
    <property type="term" value="C:membrane"/>
    <property type="evidence" value="ECO:0007669"/>
    <property type="project" value="UniProtKB-SubCell"/>
</dbReference>
<comment type="subcellular location">
    <subcellularLocation>
        <location evidence="1">Membrane</location>
        <topology evidence="1">Single-pass type II membrane protein</topology>
    </subcellularLocation>
</comment>
<dbReference type="GO" id="GO:0016263">
    <property type="term" value="F:glycoprotein-N-acetylgalactosamine 3-beta-galactosyltransferase activity"/>
    <property type="evidence" value="ECO:0007669"/>
    <property type="project" value="UniProtKB-EC"/>
</dbReference>
<keyword evidence="5" id="KW-0328">Glycosyltransferase</keyword>
<dbReference type="Gene3D" id="3.90.550.50">
    <property type="match status" value="1"/>
</dbReference>
<evidence type="ECO:0000256" key="9">
    <source>
        <dbReference type="ARBA" id="ARBA00022968"/>
    </source>
</evidence>
<evidence type="ECO:0000256" key="3">
    <source>
        <dbReference type="ARBA" id="ARBA00006462"/>
    </source>
</evidence>
<comment type="similarity">
    <text evidence="3">Belongs to the glycosyltransferase 31 family. Beta3-Gal-T subfamily.</text>
</comment>
<dbReference type="AlphaFoldDB" id="A0AA39LVW5"/>
<evidence type="ECO:0000256" key="5">
    <source>
        <dbReference type="ARBA" id="ARBA00022676"/>
    </source>
</evidence>
<name>A0AA39LVW5_9BILA</name>
<evidence type="ECO:0000256" key="8">
    <source>
        <dbReference type="ARBA" id="ARBA00022741"/>
    </source>
</evidence>
<reference evidence="14" key="1">
    <citation type="submission" date="2023-06" db="EMBL/GenBank/DDBJ databases">
        <title>Genomic analysis of the entomopathogenic nematode Steinernema hermaphroditum.</title>
        <authorList>
            <person name="Schwarz E.M."/>
            <person name="Heppert J.K."/>
            <person name="Baniya A."/>
            <person name="Schwartz H.T."/>
            <person name="Tan C.-H."/>
            <person name="Antoshechkin I."/>
            <person name="Sternberg P.W."/>
            <person name="Goodrich-Blair H."/>
            <person name="Dillman A.R."/>
        </authorList>
    </citation>
    <scope>NUCLEOTIDE SEQUENCE</scope>
    <source>
        <strain evidence="14">PS9179</strain>
        <tissue evidence="14">Whole animal</tissue>
    </source>
</reference>
<dbReference type="InterPro" id="IPR026050">
    <property type="entry name" value="C1GALT1/C1GALT1_chp1"/>
</dbReference>
<keyword evidence="7" id="KW-0812">Transmembrane</keyword>
<keyword evidence="8" id="KW-0547">Nucleotide-binding</keyword>
<keyword evidence="6" id="KW-0808">Transferase</keyword>
<keyword evidence="12" id="KW-0732">Signal</keyword>
<accession>A0AA39LVW5</accession>
<keyword evidence="9" id="KW-0735">Signal-anchor</keyword>
<keyword evidence="11" id="KW-0472">Membrane</keyword>
<evidence type="ECO:0000256" key="4">
    <source>
        <dbReference type="ARBA" id="ARBA00012557"/>
    </source>
</evidence>
<evidence type="ECO:0000256" key="10">
    <source>
        <dbReference type="ARBA" id="ARBA00022989"/>
    </source>
</evidence>
<comment type="caution">
    <text evidence="14">The sequence shown here is derived from an EMBL/GenBank/DDBJ whole genome shotgun (WGS) entry which is preliminary data.</text>
</comment>
<dbReference type="PANTHER" id="PTHR23033:SF14">
    <property type="entry name" value="GLYCOPROTEIN-N-ACETYLGALACTOSAMINE 3-BETA-GALACTOSYLTRANSFERASE 1-RELATED"/>
    <property type="match status" value="1"/>
</dbReference>
<dbReference type="PANTHER" id="PTHR23033">
    <property type="entry name" value="BETA1,3-GALACTOSYLTRANSFERASE"/>
    <property type="match status" value="1"/>
</dbReference>
<evidence type="ECO:0000256" key="6">
    <source>
        <dbReference type="ARBA" id="ARBA00022679"/>
    </source>
</evidence>